<feature type="transmembrane region" description="Helical" evidence="9">
    <location>
        <begin position="451"/>
        <end position="472"/>
    </location>
</feature>
<dbReference type="InterPro" id="IPR036259">
    <property type="entry name" value="MFS_trans_sf"/>
</dbReference>
<dbReference type="GO" id="GO:0006811">
    <property type="term" value="P:monoatomic ion transport"/>
    <property type="evidence" value="ECO:0007669"/>
    <property type="project" value="UniProtKB-KW"/>
</dbReference>
<evidence type="ECO:0000313" key="12">
    <source>
        <dbReference type="Proteomes" id="UP000663853"/>
    </source>
</evidence>
<evidence type="ECO:0000256" key="2">
    <source>
        <dbReference type="ARBA" id="ARBA00008335"/>
    </source>
</evidence>
<dbReference type="Pfam" id="PF07690">
    <property type="entry name" value="MFS_1"/>
    <property type="match status" value="1"/>
</dbReference>
<keyword evidence="3" id="KW-0813">Transport</keyword>
<feature type="transmembrane region" description="Helical" evidence="9">
    <location>
        <begin position="57"/>
        <end position="76"/>
    </location>
</feature>
<dbReference type="PANTHER" id="PTHR23501">
    <property type="entry name" value="MAJOR FACILITATOR SUPERFAMILY"/>
    <property type="match status" value="1"/>
</dbReference>
<dbReference type="PANTHER" id="PTHR23501:SF58">
    <property type="entry name" value="LOW AFFINITY HEME TRANSPORTER STR3"/>
    <property type="match status" value="1"/>
</dbReference>
<dbReference type="GO" id="GO:0005886">
    <property type="term" value="C:plasma membrane"/>
    <property type="evidence" value="ECO:0007669"/>
    <property type="project" value="TreeGrafter"/>
</dbReference>
<evidence type="ECO:0000256" key="4">
    <source>
        <dbReference type="ARBA" id="ARBA00022692"/>
    </source>
</evidence>
<keyword evidence="5 9" id="KW-1133">Transmembrane helix</keyword>
<dbReference type="SUPFAM" id="SSF103473">
    <property type="entry name" value="MFS general substrate transporter"/>
    <property type="match status" value="2"/>
</dbReference>
<feature type="transmembrane region" description="Helical" evidence="9">
    <location>
        <begin position="96"/>
        <end position="116"/>
    </location>
</feature>
<proteinExistence type="inferred from homology"/>
<name>A0A8H2XML7_9AGAM</name>
<evidence type="ECO:0000256" key="7">
    <source>
        <dbReference type="ARBA" id="ARBA00023136"/>
    </source>
</evidence>
<keyword evidence="6" id="KW-0406">Ion transport</keyword>
<feature type="transmembrane region" description="Helical" evidence="9">
    <location>
        <begin position="216"/>
        <end position="239"/>
    </location>
</feature>
<evidence type="ECO:0000256" key="5">
    <source>
        <dbReference type="ARBA" id="ARBA00022989"/>
    </source>
</evidence>
<feature type="region of interest" description="Disordered" evidence="8">
    <location>
        <begin position="1"/>
        <end position="38"/>
    </location>
</feature>
<dbReference type="EMBL" id="CAJMXA010000324">
    <property type="protein sequence ID" value="CAE6426015.1"/>
    <property type="molecule type" value="Genomic_DNA"/>
</dbReference>
<gene>
    <name evidence="11" type="ORF">RDB_LOCUS18206</name>
</gene>
<evidence type="ECO:0000259" key="10">
    <source>
        <dbReference type="PROSITE" id="PS50850"/>
    </source>
</evidence>
<feature type="transmembrane region" description="Helical" evidence="9">
    <location>
        <begin position="427"/>
        <end position="445"/>
    </location>
</feature>
<feature type="transmembrane region" description="Helical" evidence="9">
    <location>
        <begin position="128"/>
        <end position="153"/>
    </location>
</feature>
<dbReference type="FunFam" id="1.20.1250.20:FF:000197">
    <property type="entry name" value="Siderophore iron transporter 1"/>
    <property type="match status" value="1"/>
</dbReference>
<evidence type="ECO:0000256" key="8">
    <source>
        <dbReference type="SAM" id="MobiDB-lite"/>
    </source>
</evidence>
<evidence type="ECO:0000256" key="9">
    <source>
        <dbReference type="SAM" id="Phobius"/>
    </source>
</evidence>
<protein>
    <recommendedName>
        <fullName evidence="10">Major facilitator superfamily (MFS) profile domain-containing protein</fullName>
    </recommendedName>
</protein>
<dbReference type="PROSITE" id="PS50850">
    <property type="entry name" value="MFS"/>
    <property type="match status" value="1"/>
</dbReference>
<comment type="caution">
    <text evidence="11">The sequence shown here is derived from an EMBL/GenBank/DDBJ whole genome shotgun (WGS) entry which is preliminary data.</text>
</comment>
<organism evidence="11 12">
    <name type="scientific">Rhizoctonia solani</name>
    <dbReference type="NCBI Taxonomy" id="456999"/>
    <lineage>
        <taxon>Eukaryota</taxon>
        <taxon>Fungi</taxon>
        <taxon>Dikarya</taxon>
        <taxon>Basidiomycota</taxon>
        <taxon>Agaricomycotina</taxon>
        <taxon>Agaricomycetes</taxon>
        <taxon>Cantharellales</taxon>
        <taxon>Ceratobasidiaceae</taxon>
        <taxon>Rhizoctonia</taxon>
    </lineage>
</organism>
<keyword evidence="7 9" id="KW-0472">Membrane</keyword>
<dbReference type="AlphaFoldDB" id="A0A8H2XML7"/>
<feature type="transmembrane region" description="Helical" evidence="9">
    <location>
        <begin position="355"/>
        <end position="381"/>
    </location>
</feature>
<evidence type="ECO:0000256" key="6">
    <source>
        <dbReference type="ARBA" id="ARBA00023065"/>
    </source>
</evidence>
<feature type="transmembrane region" description="Helical" evidence="9">
    <location>
        <begin position="393"/>
        <end position="415"/>
    </location>
</feature>
<evidence type="ECO:0000256" key="1">
    <source>
        <dbReference type="ARBA" id="ARBA00004141"/>
    </source>
</evidence>
<feature type="transmembrane region" description="Helical" evidence="9">
    <location>
        <begin position="286"/>
        <end position="305"/>
    </location>
</feature>
<feature type="transmembrane region" description="Helical" evidence="9">
    <location>
        <begin position="317"/>
        <end position="335"/>
    </location>
</feature>
<feature type="transmembrane region" description="Helical" evidence="9">
    <location>
        <begin position="566"/>
        <end position="588"/>
    </location>
</feature>
<feature type="compositionally biased region" description="Basic and acidic residues" evidence="8">
    <location>
        <begin position="1"/>
        <end position="18"/>
    </location>
</feature>
<sequence>MNSHDRSSVSSDNDRKVDVGPANQLPEGHPHAPVVDPDVERNPGVARVEALHRHLGGAWRWTLYISIGALAYIYSLDQNTTSNYLPLATSSFGQHAFIGTIGTAEGIITAVGKPCIAKIADLFSRPTAYIVVLIFYIVGYILVASAQTVYAVAGGMVLYTVGHTGLDLVTDIIIADITPLKWRGFAGALPSAPFILNAFISAEIVTGVTNGPGWRWGYGMFAIIVPAVMTPAIITLFAADRRAKKNGELAFGASLSERRRVKADGSIAPRQPLWLQFKDVAIKMDLFGLVLIGFIFGLILFPISLAKTVRGGWSNPSIIAMMVVGVALIPAFIIYERFFAPVAIMPKRIITNRAFLVAVGINFFQNFSGFLRSLYLSSFIWVVTDWNTREWVYFNNTMTITLCVFGLVAGLILRYTGRYKFLQITGLCIRSIGLGLMVAANGAIAPTVQLVWTQILIGIGGAFSVVGSRVGSQASVPHEDLASVIALLSLWSSLGSSVGSATATAIWTQVEPLYSDMPDNLAKYLPDVPEATIKKLYGSIRSARTASPAIRQGVIKAYAVTTRPMFIGALGLSFISLLLAFMMPNFFLGNTHNAVDGKNVAGEVTAEATVGTSNQPIGERAATEAQQTR</sequence>
<dbReference type="GO" id="GO:0022857">
    <property type="term" value="F:transmembrane transporter activity"/>
    <property type="evidence" value="ECO:0007669"/>
    <property type="project" value="InterPro"/>
</dbReference>
<evidence type="ECO:0000256" key="3">
    <source>
        <dbReference type="ARBA" id="ARBA00022448"/>
    </source>
</evidence>
<feature type="domain" description="Major facilitator superfamily (MFS) profile" evidence="10">
    <location>
        <begin position="63"/>
        <end position="588"/>
    </location>
</feature>
<comment type="subcellular location">
    <subcellularLocation>
        <location evidence="1">Membrane</location>
        <topology evidence="1">Multi-pass membrane protein</topology>
    </subcellularLocation>
</comment>
<keyword evidence="4 9" id="KW-0812">Transmembrane</keyword>
<comment type="similarity">
    <text evidence="2">Belongs to the major facilitator superfamily.</text>
</comment>
<evidence type="ECO:0000313" key="11">
    <source>
        <dbReference type="EMBL" id="CAE6426015.1"/>
    </source>
</evidence>
<reference evidence="11" key="1">
    <citation type="submission" date="2021-01" db="EMBL/GenBank/DDBJ databases">
        <authorList>
            <person name="Kaushik A."/>
        </authorList>
    </citation>
    <scope>NUCLEOTIDE SEQUENCE</scope>
    <source>
        <strain evidence="11">AG6-10EEA</strain>
    </source>
</reference>
<dbReference type="Gene3D" id="1.20.1250.20">
    <property type="entry name" value="MFS general substrate transporter like domains"/>
    <property type="match status" value="2"/>
</dbReference>
<feature type="transmembrane region" description="Helical" evidence="9">
    <location>
        <begin position="484"/>
        <end position="507"/>
    </location>
</feature>
<dbReference type="InterPro" id="IPR011701">
    <property type="entry name" value="MFS"/>
</dbReference>
<dbReference type="Proteomes" id="UP000663853">
    <property type="component" value="Unassembled WGS sequence"/>
</dbReference>
<dbReference type="InterPro" id="IPR020846">
    <property type="entry name" value="MFS_dom"/>
</dbReference>
<accession>A0A8H2XML7</accession>